<dbReference type="KEGG" id="malv:MALV_13330"/>
<accession>A0A6N4UP81</accession>
<feature type="transmembrane region" description="Helical" evidence="1">
    <location>
        <begin position="93"/>
        <end position="112"/>
    </location>
</feature>
<evidence type="ECO:0000256" key="1">
    <source>
        <dbReference type="SAM" id="Phobius"/>
    </source>
</evidence>
<dbReference type="AlphaFoldDB" id="A0A6N4UP81"/>
<organism evidence="2 3">
    <name type="scientific">Mycolicibacterium alvei</name>
    <dbReference type="NCBI Taxonomy" id="67081"/>
    <lineage>
        <taxon>Bacteria</taxon>
        <taxon>Bacillati</taxon>
        <taxon>Actinomycetota</taxon>
        <taxon>Actinomycetes</taxon>
        <taxon>Mycobacteriales</taxon>
        <taxon>Mycobacteriaceae</taxon>
        <taxon>Mycolicibacterium</taxon>
    </lineage>
</organism>
<keyword evidence="3" id="KW-1185">Reference proteome</keyword>
<dbReference type="Proteomes" id="UP000466906">
    <property type="component" value="Chromosome"/>
</dbReference>
<keyword evidence="1" id="KW-1133">Transmembrane helix</keyword>
<name>A0A6N4UP81_9MYCO</name>
<evidence type="ECO:0000313" key="3">
    <source>
        <dbReference type="Proteomes" id="UP000466906"/>
    </source>
</evidence>
<keyword evidence="1" id="KW-0812">Transmembrane</keyword>
<protein>
    <submittedName>
        <fullName evidence="2">Uncharacterized protein</fullName>
    </submittedName>
</protein>
<reference evidence="2 3" key="1">
    <citation type="journal article" date="2019" name="Emerg. Microbes Infect.">
        <title>Comprehensive subspecies identification of 175 nontuberculous mycobacteria species based on 7547 genomic profiles.</title>
        <authorList>
            <person name="Matsumoto Y."/>
            <person name="Kinjo T."/>
            <person name="Motooka D."/>
            <person name="Nabeya D."/>
            <person name="Jung N."/>
            <person name="Uechi K."/>
            <person name="Horii T."/>
            <person name="Iida T."/>
            <person name="Fujita J."/>
            <person name="Nakamura S."/>
        </authorList>
    </citation>
    <scope>NUCLEOTIDE SEQUENCE [LARGE SCALE GENOMIC DNA]</scope>
    <source>
        <strain evidence="2 3">JCM 12272</strain>
    </source>
</reference>
<feature type="transmembrane region" description="Helical" evidence="1">
    <location>
        <begin position="118"/>
        <end position="138"/>
    </location>
</feature>
<feature type="transmembrane region" description="Helical" evidence="1">
    <location>
        <begin position="12"/>
        <end position="31"/>
    </location>
</feature>
<sequence length="158" mass="17389">MEEKMPGIAELALGAAPIAGGAMLGVIAGNLKPPDIRGMITKDLDLLDRLPAEDVERKARLKASIDERIDGLIDASDRSREIREAAMSYRGNWRDIVVFLCAVLFTIVWWNVSHSRTNWMVMFIAMIIVSVAAGIYAGRGVARAINTFLHRNDAKPQA</sequence>
<evidence type="ECO:0000313" key="2">
    <source>
        <dbReference type="EMBL" id="BBX26208.1"/>
    </source>
</evidence>
<gene>
    <name evidence="2" type="ORF">MALV_13330</name>
</gene>
<keyword evidence="1" id="KW-0472">Membrane</keyword>
<dbReference type="EMBL" id="AP022565">
    <property type="protein sequence ID" value="BBX26208.1"/>
    <property type="molecule type" value="Genomic_DNA"/>
</dbReference>
<proteinExistence type="predicted"/>